<feature type="domain" description="HTH araC/xylS-type" evidence="4">
    <location>
        <begin position="168"/>
        <end position="268"/>
    </location>
</feature>
<dbReference type="InterPro" id="IPR018060">
    <property type="entry name" value="HTH_AraC"/>
</dbReference>
<keyword evidence="2" id="KW-0238">DNA-binding</keyword>
<dbReference type="SMART" id="SM00342">
    <property type="entry name" value="HTH_ARAC"/>
    <property type="match status" value="1"/>
</dbReference>
<evidence type="ECO:0000259" key="4">
    <source>
        <dbReference type="PROSITE" id="PS01124"/>
    </source>
</evidence>
<evidence type="ECO:0000313" key="6">
    <source>
        <dbReference type="Proteomes" id="UP001595814"/>
    </source>
</evidence>
<dbReference type="Gene3D" id="2.60.120.10">
    <property type="entry name" value="Jelly Rolls"/>
    <property type="match status" value="1"/>
</dbReference>
<dbReference type="Gene3D" id="1.10.10.60">
    <property type="entry name" value="Homeodomain-like"/>
    <property type="match status" value="1"/>
</dbReference>
<keyword evidence="1" id="KW-0805">Transcription regulation</keyword>
<dbReference type="InterPro" id="IPR014710">
    <property type="entry name" value="RmlC-like_jellyroll"/>
</dbReference>
<dbReference type="SUPFAM" id="SSF51215">
    <property type="entry name" value="Regulatory protein AraC"/>
    <property type="match status" value="1"/>
</dbReference>
<gene>
    <name evidence="5" type="ORF">ACFOUT_07120</name>
</gene>
<dbReference type="PANTHER" id="PTHR43280">
    <property type="entry name" value="ARAC-FAMILY TRANSCRIPTIONAL REGULATOR"/>
    <property type="match status" value="1"/>
</dbReference>
<sequence>MRTEIQTYTKISAFENIKIEPFDVNKRYTRPHRHHKYLELVYFTKGTGTHYMDEEGYPIEPPMAFVVKKDEVHHWAIDSIPEGFVIIIKEDFLEKTLDRHLNLQLNALENHRVIFTKGDTSLSPLFEIACKELKSLGAERDFIMEGILKAILSKILSFAPASPKQTLGEIDNLFIELLEKELKNDVGYYAQALNTTSQNLNAICKRKFDKTASTVIAEHIIKEAKRQLLYTDLSATEIAYNLSFGDVSHFVKFFKRFEQKTPLQFKKETLVP</sequence>
<evidence type="ECO:0000256" key="2">
    <source>
        <dbReference type="ARBA" id="ARBA00023125"/>
    </source>
</evidence>
<dbReference type="PANTHER" id="PTHR43280:SF32">
    <property type="entry name" value="TRANSCRIPTIONAL REGULATORY PROTEIN"/>
    <property type="match status" value="1"/>
</dbReference>
<evidence type="ECO:0000313" key="5">
    <source>
        <dbReference type="EMBL" id="MFC4095640.1"/>
    </source>
</evidence>
<organism evidence="5 6">
    <name type="scientific">Euzebyella saccharophila</name>
    <dbReference type="NCBI Taxonomy" id="679664"/>
    <lineage>
        <taxon>Bacteria</taxon>
        <taxon>Pseudomonadati</taxon>
        <taxon>Bacteroidota</taxon>
        <taxon>Flavobacteriia</taxon>
        <taxon>Flavobacteriales</taxon>
        <taxon>Flavobacteriaceae</taxon>
        <taxon>Euzebyella</taxon>
    </lineage>
</organism>
<protein>
    <submittedName>
        <fullName evidence="5">AraC family transcriptional regulator</fullName>
    </submittedName>
</protein>
<dbReference type="SUPFAM" id="SSF46689">
    <property type="entry name" value="Homeodomain-like"/>
    <property type="match status" value="1"/>
</dbReference>
<dbReference type="PROSITE" id="PS01124">
    <property type="entry name" value="HTH_ARAC_FAMILY_2"/>
    <property type="match status" value="1"/>
</dbReference>
<reference evidence="6" key="1">
    <citation type="journal article" date="2019" name="Int. J. Syst. Evol. Microbiol.">
        <title>The Global Catalogue of Microorganisms (GCM) 10K type strain sequencing project: providing services to taxonomists for standard genome sequencing and annotation.</title>
        <authorList>
            <consortium name="The Broad Institute Genomics Platform"/>
            <consortium name="The Broad Institute Genome Sequencing Center for Infectious Disease"/>
            <person name="Wu L."/>
            <person name="Ma J."/>
        </authorList>
    </citation>
    <scope>NUCLEOTIDE SEQUENCE [LARGE SCALE GENOMIC DNA]</scope>
    <source>
        <strain evidence="6">CECT 7477</strain>
    </source>
</reference>
<dbReference type="InterPro" id="IPR037923">
    <property type="entry name" value="HTH-like"/>
</dbReference>
<dbReference type="InterPro" id="IPR009057">
    <property type="entry name" value="Homeodomain-like_sf"/>
</dbReference>
<accession>A0ABV8JMI7</accession>
<dbReference type="Pfam" id="PF02311">
    <property type="entry name" value="AraC_binding"/>
    <property type="match status" value="1"/>
</dbReference>
<proteinExistence type="predicted"/>
<dbReference type="RefSeq" id="WP_192460697.1">
    <property type="nucleotide sequence ID" value="NZ_JACYFJ010000001.1"/>
</dbReference>
<keyword evidence="6" id="KW-1185">Reference proteome</keyword>
<comment type="caution">
    <text evidence="5">The sequence shown here is derived from an EMBL/GenBank/DDBJ whole genome shotgun (WGS) entry which is preliminary data.</text>
</comment>
<dbReference type="Proteomes" id="UP001595814">
    <property type="component" value="Unassembled WGS sequence"/>
</dbReference>
<dbReference type="EMBL" id="JBHSAW010000004">
    <property type="protein sequence ID" value="MFC4095640.1"/>
    <property type="molecule type" value="Genomic_DNA"/>
</dbReference>
<name>A0ABV8JMI7_9FLAO</name>
<evidence type="ECO:0000256" key="3">
    <source>
        <dbReference type="ARBA" id="ARBA00023163"/>
    </source>
</evidence>
<dbReference type="Pfam" id="PF12833">
    <property type="entry name" value="HTH_18"/>
    <property type="match status" value="1"/>
</dbReference>
<keyword evidence="3" id="KW-0804">Transcription</keyword>
<evidence type="ECO:0000256" key="1">
    <source>
        <dbReference type="ARBA" id="ARBA00023015"/>
    </source>
</evidence>
<dbReference type="InterPro" id="IPR003313">
    <property type="entry name" value="AraC-bd"/>
</dbReference>